<dbReference type="PROSITE" id="PS51898">
    <property type="entry name" value="TYR_RECOMBINASE"/>
    <property type="match status" value="1"/>
</dbReference>
<comment type="similarity">
    <text evidence="1">Belongs to the 'phage' integrase family.</text>
</comment>
<dbReference type="CDD" id="cd00801">
    <property type="entry name" value="INT_P4_C"/>
    <property type="match status" value="1"/>
</dbReference>
<dbReference type="GO" id="GO:0003677">
    <property type="term" value="F:DNA binding"/>
    <property type="evidence" value="ECO:0007669"/>
    <property type="project" value="UniProtKB-KW"/>
</dbReference>
<dbReference type="GO" id="GO:0015074">
    <property type="term" value="P:DNA integration"/>
    <property type="evidence" value="ECO:0007669"/>
    <property type="project" value="UniProtKB-KW"/>
</dbReference>
<proteinExistence type="inferred from homology"/>
<dbReference type="PANTHER" id="PTHR30629:SF2">
    <property type="entry name" value="PROPHAGE INTEGRASE INTS-RELATED"/>
    <property type="match status" value="1"/>
</dbReference>
<evidence type="ECO:0000313" key="6">
    <source>
        <dbReference type="EMBL" id="OTQ49620.1"/>
    </source>
</evidence>
<keyword evidence="4" id="KW-0233">DNA recombination</keyword>
<dbReference type="InterPro" id="IPR050808">
    <property type="entry name" value="Phage_Integrase"/>
</dbReference>
<dbReference type="Gene3D" id="1.10.443.10">
    <property type="entry name" value="Intergrase catalytic core"/>
    <property type="match status" value="1"/>
</dbReference>
<dbReference type="Proteomes" id="UP000194968">
    <property type="component" value="Unassembled WGS sequence"/>
</dbReference>
<dbReference type="OrthoDB" id="9795573at2"/>
<dbReference type="Gene3D" id="3.30.160.390">
    <property type="entry name" value="Integrase, DNA-binding domain"/>
    <property type="match status" value="1"/>
</dbReference>
<dbReference type="InterPro" id="IPR002104">
    <property type="entry name" value="Integrase_catalytic"/>
</dbReference>
<dbReference type="Pfam" id="PF13356">
    <property type="entry name" value="Arm-DNA-bind_3"/>
    <property type="match status" value="1"/>
</dbReference>
<dbReference type="SUPFAM" id="SSF56349">
    <property type="entry name" value="DNA breaking-rejoining enzymes"/>
    <property type="match status" value="1"/>
</dbReference>
<dbReference type="Pfam" id="PF22022">
    <property type="entry name" value="Phage_int_M"/>
    <property type="match status" value="1"/>
</dbReference>
<dbReference type="InterPro" id="IPR013762">
    <property type="entry name" value="Integrase-like_cat_sf"/>
</dbReference>
<dbReference type="RefSeq" id="WP_086320553.1">
    <property type="nucleotide sequence ID" value="NZ_NASD01000012.1"/>
</dbReference>
<evidence type="ECO:0000256" key="2">
    <source>
        <dbReference type="ARBA" id="ARBA00022908"/>
    </source>
</evidence>
<sequence length="427" mass="49448">MSGKKQPLVDLKIKNMKNGSRLTDTNENRGLIVKKSPKTKKTSFFYRYEELGTKKSREIKFGDYPDMSLSKARVELQKLKQIRRNGGSPADEIKQQKNVVKKCQSKSETFKDLIDLYLIKYIEVRKGKSDNIINDSKISKYQKEVRRTLYSDPIKKLGKYKATDITKKQIISLIMDVINRNAKTQAKFMLNLLVSVFDYAIGLDVLDESITNPALLAKRTLLKSKIKFTNPSKIRHFSILELKKFLQWLPECPLPKDIKNIFLLTLYTGCRTGEWCNAKWEHIDLSNKTFLIPIAKNNTSHAVQLSKQACELLQEIKKDNTLEYIFPKRGNNQNSLSKKLSYLKQKNRMLDIEDWTPHDLRRTVRTGLAQLNCPTEVAEAVLGHSPKGIVGTYNLYSYADQCREWLQRWCDHIDNLRVTSYDISDII</sequence>
<feature type="domain" description="Tyr recombinase" evidence="5">
    <location>
        <begin position="232"/>
        <end position="406"/>
    </location>
</feature>
<dbReference type="InterPro" id="IPR053876">
    <property type="entry name" value="Phage_int_M"/>
</dbReference>
<evidence type="ECO:0000256" key="3">
    <source>
        <dbReference type="ARBA" id="ARBA00023125"/>
    </source>
</evidence>
<evidence type="ECO:0000256" key="1">
    <source>
        <dbReference type="ARBA" id="ARBA00008857"/>
    </source>
</evidence>
<name>A0A242NUI6_9GAMM</name>
<dbReference type="EMBL" id="NASK01000094">
    <property type="protein sequence ID" value="OTQ49620.1"/>
    <property type="molecule type" value="Genomic_DNA"/>
</dbReference>
<dbReference type="InterPro" id="IPR011010">
    <property type="entry name" value="DNA_brk_join_enz"/>
</dbReference>
<dbReference type="PANTHER" id="PTHR30629">
    <property type="entry name" value="PROPHAGE INTEGRASE"/>
    <property type="match status" value="1"/>
</dbReference>
<accession>A0A242NUI6</accession>
<keyword evidence="2" id="KW-0229">DNA integration</keyword>
<dbReference type="GO" id="GO:0006310">
    <property type="term" value="P:DNA recombination"/>
    <property type="evidence" value="ECO:0007669"/>
    <property type="project" value="UniProtKB-KW"/>
</dbReference>
<dbReference type="InterPro" id="IPR038488">
    <property type="entry name" value="Integrase_DNA-bd_sf"/>
</dbReference>
<dbReference type="InterPro" id="IPR025166">
    <property type="entry name" value="Integrase_DNA_bind_dom"/>
</dbReference>
<reference evidence="6 7" key="1">
    <citation type="submission" date="2017-03" db="EMBL/GenBank/DDBJ databases">
        <title>Comparative genomics of honeybee gut symbionts reveal geographically distinct and subgroup specific antibiotic resistance.</title>
        <authorList>
            <person name="Ludvigsen J."/>
            <person name="Porcellato D."/>
            <person name="Labee-Lund T.M."/>
            <person name="Amdam G.V."/>
            <person name="Rudi K."/>
        </authorList>
    </citation>
    <scope>NUCLEOTIDE SEQUENCE [LARGE SCALE GENOMIC DNA]</scope>
    <source>
        <strain evidence="6 7">A-4-12</strain>
    </source>
</reference>
<comment type="caution">
    <text evidence="6">The sequence shown here is derived from an EMBL/GenBank/DDBJ whole genome shotgun (WGS) entry which is preliminary data.</text>
</comment>
<evidence type="ECO:0000259" key="5">
    <source>
        <dbReference type="PROSITE" id="PS51898"/>
    </source>
</evidence>
<dbReference type="InterPro" id="IPR010998">
    <property type="entry name" value="Integrase_recombinase_N"/>
</dbReference>
<organism evidence="6 7">
    <name type="scientific">Gilliamella apis</name>
    <dbReference type="NCBI Taxonomy" id="1970738"/>
    <lineage>
        <taxon>Bacteria</taxon>
        <taxon>Pseudomonadati</taxon>
        <taxon>Pseudomonadota</taxon>
        <taxon>Gammaproteobacteria</taxon>
        <taxon>Orbales</taxon>
        <taxon>Orbaceae</taxon>
        <taxon>Gilliamella</taxon>
    </lineage>
</organism>
<dbReference type="Pfam" id="PF00589">
    <property type="entry name" value="Phage_integrase"/>
    <property type="match status" value="1"/>
</dbReference>
<dbReference type="Gene3D" id="1.10.150.130">
    <property type="match status" value="1"/>
</dbReference>
<keyword evidence="3" id="KW-0238">DNA-binding</keyword>
<dbReference type="AlphaFoldDB" id="A0A242NUI6"/>
<protein>
    <recommendedName>
        <fullName evidence="5">Tyr recombinase domain-containing protein</fullName>
    </recommendedName>
</protein>
<gene>
    <name evidence="6" type="ORF">B6D06_06405</name>
</gene>
<evidence type="ECO:0000313" key="7">
    <source>
        <dbReference type="Proteomes" id="UP000194968"/>
    </source>
</evidence>
<evidence type="ECO:0000256" key="4">
    <source>
        <dbReference type="ARBA" id="ARBA00023172"/>
    </source>
</evidence>